<dbReference type="InterPro" id="IPR044991">
    <property type="entry name" value="TET_plant"/>
</dbReference>
<keyword evidence="8" id="KW-1185">Reference proteome</keyword>
<dbReference type="EMBL" id="SWLB01000012">
    <property type="protein sequence ID" value="KAF3331727.1"/>
    <property type="molecule type" value="Genomic_DNA"/>
</dbReference>
<dbReference type="InterPro" id="IPR018499">
    <property type="entry name" value="Tetraspanin/Peripherin"/>
</dbReference>
<dbReference type="Pfam" id="PF00335">
    <property type="entry name" value="Tetraspanin"/>
    <property type="match status" value="1"/>
</dbReference>
<comment type="caution">
    <text evidence="7">The sequence shown here is derived from an EMBL/GenBank/DDBJ whole genome shotgun (WGS) entry which is preliminary data.</text>
</comment>
<dbReference type="GO" id="GO:0009734">
    <property type="term" value="P:auxin-activated signaling pathway"/>
    <property type="evidence" value="ECO:0007669"/>
    <property type="project" value="InterPro"/>
</dbReference>
<evidence type="ECO:0000256" key="5">
    <source>
        <dbReference type="ARBA" id="ARBA00023136"/>
    </source>
</evidence>
<dbReference type="Proteomes" id="UP000623129">
    <property type="component" value="Unassembled WGS sequence"/>
</dbReference>
<dbReference type="PANTHER" id="PTHR32191">
    <property type="entry name" value="TETRASPANIN-8-RELATED"/>
    <property type="match status" value="1"/>
</dbReference>
<name>A0A833R2H9_9POAL</name>
<dbReference type="GO" id="GO:0016020">
    <property type="term" value="C:membrane"/>
    <property type="evidence" value="ECO:0007669"/>
    <property type="project" value="UniProtKB-SubCell"/>
</dbReference>
<evidence type="ECO:0000256" key="4">
    <source>
        <dbReference type="ARBA" id="ARBA00022989"/>
    </source>
</evidence>
<comment type="similarity">
    <text evidence="2">Belongs to the tetraspanin (TM4SF) family.</text>
</comment>
<evidence type="ECO:0000313" key="8">
    <source>
        <dbReference type="Proteomes" id="UP000623129"/>
    </source>
</evidence>
<dbReference type="OrthoDB" id="620353at2759"/>
<feature type="transmembrane region" description="Helical" evidence="6">
    <location>
        <begin position="222"/>
        <end position="244"/>
    </location>
</feature>
<evidence type="ECO:0000256" key="6">
    <source>
        <dbReference type="SAM" id="Phobius"/>
    </source>
</evidence>
<feature type="transmembrane region" description="Helical" evidence="6">
    <location>
        <begin position="73"/>
        <end position="96"/>
    </location>
</feature>
<evidence type="ECO:0000256" key="1">
    <source>
        <dbReference type="ARBA" id="ARBA00004141"/>
    </source>
</evidence>
<evidence type="ECO:0000256" key="2">
    <source>
        <dbReference type="ARBA" id="ARBA00006840"/>
    </source>
</evidence>
<proteinExistence type="inferred from homology"/>
<evidence type="ECO:0000256" key="3">
    <source>
        <dbReference type="ARBA" id="ARBA00022692"/>
    </source>
</evidence>
<evidence type="ECO:0000313" key="7">
    <source>
        <dbReference type="EMBL" id="KAF3331727.1"/>
    </source>
</evidence>
<dbReference type="AlphaFoldDB" id="A0A833R2H9"/>
<accession>A0A833R2H9</accession>
<feature type="transmembrane region" description="Helical" evidence="6">
    <location>
        <begin position="12"/>
        <end position="30"/>
    </location>
</feature>
<keyword evidence="4 6" id="KW-1133">Transmembrane helix</keyword>
<gene>
    <name evidence="7" type="ORF">FCM35_KLT03133</name>
</gene>
<keyword evidence="5 6" id="KW-0472">Membrane</keyword>
<reference evidence="7" key="1">
    <citation type="submission" date="2020-01" db="EMBL/GenBank/DDBJ databases">
        <title>Genome sequence of Kobresia littledalei, the first chromosome-level genome in the family Cyperaceae.</title>
        <authorList>
            <person name="Qu G."/>
        </authorList>
    </citation>
    <scope>NUCLEOTIDE SEQUENCE</scope>
    <source>
        <strain evidence="7">C.B.Clarke</strain>
        <tissue evidence="7">Leaf</tissue>
    </source>
</reference>
<keyword evidence="3 6" id="KW-0812">Transmembrane</keyword>
<organism evidence="7 8">
    <name type="scientific">Carex littledalei</name>
    <dbReference type="NCBI Taxonomy" id="544730"/>
    <lineage>
        <taxon>Eukaryota</taxon>
        <taxon>Viridiplantae</taxon>
        <taxon>Streptophyta</taxon>
        <taxon>Embryophyta</taxon>
        <taxon>Tracheophyta</taxon>
        <taxon>Spermatophyta</taxon>
        <taxon>Magnoliopsida</taxon>
        <taxon>Liliopsida</taxon>
        <taxon>Poales</taxon>
        <taxon>Cyperaceae</taxon>
        <taxon>Cyperoideae</taxon>
        <taxon>Cariceae</taxon>
        <taxon>Carex</taxon>
        <taxon>Carex subgen. Euthyceras</taxon>
    </lineage>
</organism>
<comment type="subcellular location">
    <subcellularLocation>
        <location evidence="1">Membrane</location>
        <topology evidence="1">Multi-pass membrane protein</topology>
    </subcellularLocation>
</comment>
<sequence length="285" mass="32420">MYRFSNTTLGYLNLLSLLSSIPLIGAGLWMTHSSSSLCTTSLQTPVTVIGFIILLVSLAGFVGSCFHIAFALWLYLFFMFLLILALLILAIFGLAVTTGGGGHEVPGREYREYQLGDYSGWLRHKIEEKEYWKMALGCIVGSKACADVQFWSPVDFLQRDLTPVQSGCCKPPTSCAYNIVGTMVVFDEDCYRWSNDSGLLCYRCDSCKAGVLEQVRRDWHNISVLNIVVVVFLMGVYAIGCCAFRNVRRAESEYPHSMHATMSKIHPRWDYHWLRWIRDRREDLY</sequence>
<feature type="transmembrane region" description="Helical" evidence="6">
    <location>
        <begin position="42"/>
        <end position="66"/>
    </location>
</feature>
<dbReference type="PRINTS" id="PR00259">
    <property type="entry name" value="TMFOUR"/>
</dbReference>
<protein>
    <submittedName>
        <fullName evidence="7">Tetraspanin-6</fullName>
    </submittedName>
</protein>